<dbReference type="InterPro" id="IPR024418">
    <property type="entry name" value="DUF3862"/>
</dbReference>
<dbReference type="Pfam" id="PF12978">
    <property type="entry name" value="DUF3862"/>
    <property type="match status" value="1"/>
</dbReference>
<name>A0A4Q7DZV3_9LACO</name>
<accession>A0A4Q7DZV3</accession>
<dbReference type="AlphaFoldDB" id="A0A4Q7DZV3"/>
<proteinExistence type="predicted"/>
<organism evidence="1 2">
    <name type="scientific">Lactobacillus delbrueckii</name>
    <dbReference type="NCBI Taxonomy" id="1584"/>
    <lineage>
        <taxon>Bacteria</taxon>
        <taxon>Bacillati</taxon>
        <taxon>Bacillota</taxon>
        <taxon>Bacilli</taxon>
        <taxon>Lactobacillales</taxon>
        <taxon>Lactobacillaceae</taxon>
        <taxon>Lactobacillus</taxon>
    </lineage>
</organism>
<protein>
    <submittedName>
        <fullName evidence="1">Uncharacterized protein</fullName>
    </submittedName>
</protein>
<reference evidence="1 2" key="1">
    <citation type="submission" date="2019-01" db="EMBL/GenBank/DDBJ databases">
        <title>Colonization of the human gut by bovine bacteria present in Parmesan cheese.</title>
        <authorList>
            <person name="Lugli G.A."/>
            <person name="Milani C."/>
        </authorList>
    </citation>
    <scope>NUCLEOTIDE SEQUENCE [LARGE SCALE GENOMIC DNA]</scope>
    <source>
        <strain evidence="1 2">LDELB18P1</strain>
    </source>
</reference>
<gene>
    <name evidence="1" type="ORF">LDELB18P1_0798</name>
</gene>
<dbReference type="RefSeq" id="WP_016396251.1">
    <property type="nucleotide sequence ID" value="NZ_BNIA01000067.1"/>
</dbReference>
<dbReference type="Gene3D" id="3.30.1450.10">
    <property type="match status" value="2"/>
</dbReference>
<dbReference type="Proteomes" id="UP000292818">
    <property type="component" value="Unassembled WGS sequence"/>
</dbReference>
<comment type="caution">
    <text evidence="1">The sequence shown here is derived from an EMBL/GenBank/DDBJ whole genome shotgun (WGS) entry which is preliminary data.</text>
</comment>
<dbReference type="PROSITE" id="PS51257">
    <property type="entry name" value="PROKAR_LIPOPROTEIN"/>
    <property type="match status" value="1"/>
</dbReference>
<evidence type="ECO:0000313" key="2">
    <source>
        <dbReference type="Proteomes" id="UP000292818"/>
    </source>
</evidence>
<evidence type="ECO:0000313" key="1">
    <source>
        <dbReference type="EMBL" id="RZM16753.1"/>
    </source>
</evidence>
<dbReference type="EMBL" id="SETJ01000029">
    <property type="protein sequence ID" value="RZM16753.1"/>
    <property type="molecule type" value="Genomic_DNA"/>
</dbReference>
<dbReference type="InterPro" id="IPR037873">
    <property type="entry name" value="BamE-like"/>
</dbReference>
<sequence>MKKKVLLIAFAALALTACSSKNATTDSESSKKAASSISSSNVVKQTSNKINLTNYKKIKVVEKTGSTPSQVTDLLGREADAKSKAKTSKLKATIYTWEGVQNGSAGANLAVEFANGVAIAKQISGLVVNRSKQITPKDYKSLKKGMTQEEVEAIVGKPNGYSESDYSNSDVVLWLYTSGLKSDGQANFYVTFQKNKLVAKKAQNFN</sequence>